<keyword evidence="1" id="KW-0472">Membrane</keyword>
<dbReference type="GO" id="GO:0043165">
    <property type="term" value="P:Gram-negative-bacterium-type cell outer membrane assembly"/>
    <property type="evidence" value="ECO:0007669"/>
    <property type="project" value="UniProtKB-UniRule"/>
</dbReference>
<dbReference type="GO" id="GO:0009279">
    <property type="term" value="C:cell outer membrane"/>
    <property type="evidence" value="ECO:0007669"/>
    <property type="project" value="UniProtKB-SubCell"/>
</dbReference>
<dbReference type="PANTHER" id="PTHR30189">
    <property type="entry name" value="LPS-ASSEMBLY PROTEIN"/>
    <property type="match status" value="1"/>
</dbReference>
<dbReference type="Proteomes" id="UP000440304">
    <property type="component" value="Unassembled WGS sequence"/>
</dbReference>
<feature type="signal peptide" evidence="1">
    <location>
        <begin position="1"/>
        <end position="35"/>
    </location>
</feature>
<dbReference type="GO" id="GO:0015920">
    <property type="term" value="P:lipopolysaccharide transport"/>
    <property type="evidence" value="ECO:0007669"/>
    <property type="project" value="InterPro"/>
</dbReference>
<feature type="chain" id="PRO_5027185798" description="LPS-assembly protein LptD" evidence="1">
    <location>
        <begin position="36"/>
        <end position="778"/>
    </location>
</feature>
<keyword evidence="1" id="KW-0732">Signal</keyword>
<dbReference type="PANTHER" id="PTHR30189:SF1">
    <property type="entry name" value="LPS-ASSEMBLY PROTEIN LPTD"/>
    <property type="match status" value="1"/>
</dbReference>
<protein>
    <recommendedName>
        <fullName evidence="1">LPS-assembly protein LptD</fullName>
    </recommendedName>
</protein>
<dbReference type="AlphaFoldDB" id="A0A6N8TE94"/>
<dbReference type="EMBL" id="WUML01000002">
    <property type="protein sequence ID" value="MXN99517.1"/>
    <property type="molecule type" value="Genomic_DNA"/>
</dbReference>
<dbReference type="GO" id="GO:1990351">
    <property type="term" value="C:transporter complex"/>
    <property type="evidence" value="ECO:0007669"/>
    <property type="project" value="TreeGrafter"/>
</dbReference>
<comment type="caution">
    <text evidence="1">Lacks conserved residue(s) required for the propagation of feature annotation.</text>
</comment>
<comment type="similarity">
    <text evidence="1">Belongs to the LptD family.</text>
</comment>
<dbReference type="OrthoDB" id="9760225at2"/>
<dbReference type="Pfam" id="PF04453">
    <property type="entry name" value="LptD"/>
    <property type="match status" value="1"/>
</dbReference>
<feature type="domain" description="LptD C-terminal" evidence="2">
    <location>
        <begin position="311"/>
        <end position="685"/>
    </location>
</feature>
<sequence precursor="true">MAAGDRKKNRWLKAALLAGAATCALMPAFSLPAYAQAVDSSTLQPNIPEDSKLLLAANELVYNNDNETVVARGAVQIDYGGYKLVAREVIYDQKTGRLKARGNIEFVEPTGNRIYGDEMDMSDDFANGFINALRIETTDLTKLAATSGERVNEEEMILNHAVYTACTPCATDPTHRGIWEVKAERVVQNGRTKTIRLERARFEMFGKPIAYIPVIEVPDHTVKRKTGFLFPQFSMTQKLGFGVTTPYYIAIAPDMDATLSPTVLTNQGFLMEGEFRKRFHNGQATLRAAGIRQMNAEDFTEHTSDWEEDGFRGMVASTGNFQINPRWTFGWKVMAQSDNNFSRTYEIKGFDARTNVNQGYLSGLGRRNSFDLRAFYFDVQDADPEDKAERQQAIVQTLDHEYIVPQPVLGGELSVTTNITNTDRDLPDTYTTAYGVDRFRGLEGSMTRLTSEVEWKRQFIVPGGLVLTPMLAARGDVHRLDMRPPVGYTSSFVSDDSATRSMLTAGLEARYPVLVTTDYSTHLFEPIAQIYARPDEDHAGGLPNEDAQSFVFDATNLFERDKFSGFDRIEGGTRANLGVRYTGTFDNGVLLRSIVGQSFHLGGVNSFATADLVNAGSDSGLETDASDYVGMTGIDLPNGISFATSARLDKDDLSLRRNDTSLRFNGDSFETEIIYTRIGAQPRYGLADTSSEIQGAAALKFHDYWSVFGSVTYDIGNHIVSRNGVGLSYDDRDTVFSIVYEQTRDKSSSQANDWSIGARLMFRTLGDIQIGDTTLTGF</sequence>
<keyword evidence="1" id="KW-0998">Cell outer membrane</keyword>
<comment type="function">
    <text evidence="1">Involved in the assembly of lipopolysaccharide (LPS) at the surface of the outer membrane.</text>
</comment>
<dbReference type="Gene3D" id="2.60.450.10">
    <property type="entry name" value="Lipopolysaccharide (LPS) transport protein A like domain"/>
    <property type="match status" value="1"/>
</dbReference>
<evidence type="ECO:0000313" key="4">
    <source>
        <dbReference type="Proteomes" id="UP000440304"/>
    </source>
</evidence>
<dbReference type="InterPro" id="IPR050218">
    <property type="entry name" value="LptD"/>
</dbReference>
<comment type="subunit">
    <text evidence="1">Component of the lipopolysaccharide transport and assembly complex.</text>
</comment>
<gene>
    <name evidence="1 3" type="primary">lptD</name>
    <name evidence="3" type="ORF">GR156_04345</name>
</gene>
<organism evidence="3 4">
    <name type="scientific">Shinella zoogloeoides</name>
    <name type="common">Crabtreella saccharophila</name>
    <dbReference type="NCBI Taxonomy" id="352475"/>
    <lineage>
        <taxon>Bacteria</taxon>
        <taxon>Pseudomonadati</taxon>
        <taxon>Pseudomonadota</taxon>
        <taxon>Alphaproteobacteria</taxon>
        <taxon>Hyphomicrobiales</taxon>
        <taxon>Rhizobiaceae</taxon>
        <taxon>Shinella</taxon>
    </lineage>
</organism>
<proteinExistence type="inferred from homology"/>
<comment type="caution">
    <text evidence="3">The sequence shown here is derived from an EMBL/GenBank/DDBJ whole genome shotgun (WGS) entry which is preliminary data.</text>
</comment>
<reference evidence="3 4" key="1">
    <citation type="submission" date="2019-12" db="EMBL/GenBank/DDBJ databases">
        <title>Shinella granuli gen. nov., sp. nov., and proposal of the reclassification of Zoogloea ramigera ATCC 19623 as Shinella zoogloeoides sp. nov.</title>
        <authorList>
            <person name="Gao J."/>
        </authorList>
    </citation>
    <scope>NUCLEOTIDE SEQUENCE [LARGE SCALE GENOMIC DNA]</scope>
    <source>
        <strain evidence="3 4">DSM 287</strain>
    </source>
</reference>
<dbReference type="InterPro" id="IPR007543">
    <property type="entry name" value="LptD_C"/>
</dbReference>
<evidence type="ECO:0000256" key="1">
    <source>
        <dbReference type="HAMAP-Rule" id="MF_01411"/>
    </source>
</evidence>
<dbReference type="RefSeq" id="WP_160784920.1">
    <property type="nucleotide sequence ID" value="NZ_CP086610.1"/>
</dbReference>
<accession>A0A6N8TE94</accession>
<evidence type="ECO:0000259" key="2">
    <source>
        <dbReference type="Pfam" id="PF04453"/>
    </source>
</evidence>
<name>A0A6N8TE94_SHIZO</name>
<comment type="subcellular location">
    <subcellularLocation>
        <location evidence="1">Cell outer membrane</location>
    </subcellularLocation>
</comment>
<dbReference type="HAMAP" id="MF_01411">
    <property type="entry name" value="LPS_assembly_LptD"/>
    <property type="match status" value="1"/>
</dbReference>
<dbReference type="InterPro" id="IPR020889">
    <property type="entry name" value="LipoPS_assembly_LptD"/>
</dbReference>
<evidence type="ECO:0000313" key="3">
    <source>
        <dbReference type="EMBL" id="MXN99517.1"/>
    </source>
</evidence>